<accession>A0AAD9EEA3</accession>
<name>A0AAD9EEA3_9PEZI</name>
<reference evidence="1" key="1">
    <citation type="submission" date="2023-01" db="EMBL/GenBank/DDBJ databases">
        <title>Colletotrichum chrysophilum M932 genome sequence.</title>
        <authorList>
            <person name="Baroncelli R."/>
        </authorList>
    </citation>
    <scope>NUCLEOTIDE SEQUENCE</scope>
    <source>
        <strain evidence="1">M932</strain>
    </source>
</reference>
<comment type="caution">
    <text evidence="1">The sequence shown here is derived from an EMBL/GenBank/DDBJ whole genome shotgun (WGS) entry which is preliminary data.</text>
</comment>
<protein>
    <submittedName>
        <fullName evidence="1">Uncharacterized protein</fullName>
    </submittedName>
</protein>
<keyword evidence="2" id="KW-1185">Reference proteome</keyword>
<dbReference type="EMBL" id="JAQOWY010000286">
    <property type="protein sequence ID" value="KAK1845073.1"/>
    <property type="molecule type" value="Genomic_DNA"/>
</dbReference>
<gene>
    <name evidence="1" type="ORF">CCHR01_12292</name>
</gene>
<organism evidence="1 2">
    <name type="scientific">Colletotrichum chrysophilum</name>
    <dbReference type="NCBI Taxonomy" id="1836956"/>
    <lineage>
        <taxon>Eukaryota</taxon>
        <taxon>Fungi</taxon>
        <taxon>Dikarya</taxon>
        <taxon>Ascomycota</taxon>
        <taxon>Pezizomycotina</taxon>
        <taxon>Sordariomycetes</taxon>
        <taxon>Hypocreomycetidae</taxon>
        <taxon>Glomerellales</taxon>
        <taxon>Glomerellaceae</taxon>
        <taxon>Colletotrichum</taxon>
        <taxon>Colletotrichum gloeosporioides species complex</taxon>
    </lineage>
</organism>
<evidence type="ECO:0000313" key="1">
    <source>
        <dbReference type="EMBL" id="KAK1845073.1"/>
    </source>
</evidence>
<dbReference type="Proteomes" id="UP001243330">
    <property type="component" value="Unassembled WGS sequence"/>
</dbReference>
<sequence>MGTCFCRRNSTTRHRVFMLPGYHLGDNMADAGVPVSVRHLTTEPVCYECDPPSPSSTDQSEGIRRCQVLTCPTLSSTSSPDYPLFSLTRHKDHHPSPSSMRSSCRPSPQIPGLHNGPISRRCPWPDAFPACQISPPASNTTTVNRSLATQMACLGGQAKTSWTVSCPTKAMRFAVSRESLTTKWLGPLAPTTMTNGHIAICSPSAHSVSLGFLSFLRLRAAVQGCPVDPEVRAHQHMRTRGHAPSASRF</sequence>
<evidence type="ECO:0000313" key="2">
    <source>
        <dbReference type="Proteomes" id="UP001243330"/>
    </source>
</evidence>
<proteinExistence type="predicted"/>
<dbReference type="AlphaFoldDB" id="A0AAD9EEA3"/>